<accession>A0A953LHK7</accession>
<dbReference type="InterPro" id="IPR036259">
    <property type="entry name" value="MFS_trans_sf"/>
</dbReference>
<comment type="caution">
    <text evidence="7">The sequence shown here is derived from an EMBL/GenBank/DDBJ whole genome shotgun (WGS) entry which is preliminary data.</text>
</comment>
<keyword evidence="4 6" id="KW-1133">Transmembrane helix</keyword>
<name>A0A953LHK7_SYMTR</name>
<comment type="subcellular location">
    <subcellularLocation>
        <location evidence="1">Cell membrane</location>
        <topology evidence="1">Multi-pass membrane protein</topology>
    </subcellularLocation>
</comment>
<dbReference type="Pfam" id="PF07690">
    <property type="entry name" value="MFS_1"/>
    <property type="match status" value="1"/>
</dbReference>
<dbReference type="GO" id="GO:0022857">
    <property type="term" value="F:transmembrane transporter activity"/>
    <property type="evidence" value="ECO:0007669"/>
    <property type="project" value="InterPro"/>
</dbReference>
<evidence type="ECO:0000256" key="2">
    <source>
        <dbReference type="ARBA" id="ARBA00022475"/>
    </source>
</evidence>
<feature type="transmembrane region" description="Helical" evidence="6">
    <location>
        <begin position="112"/>
        <end position="134"/>
    </location>
</feature>
<organism evidence="7 8">
    <name type="scientific">Symbiobacterium thermophilum</name>
    <dbReference type="NCBI Taxonomy" id="2734"/>
    <lineage>
        <taxon>Bacteria</taxon>
        <taxon>Bacillati</taxon>
        <taxon>Bacillota</taxon>
        <taxon>Clostridia</taxon>
        <taxon>Eubacteriales</taxon>
        <taxon>Symbiobacteriaceae</taxon>
        <taxon>Symbiobacterium</taxon>
    </lineage>
</organism>
<evidence type="ECO:0000256" key="3">
    <source>
        <dbReference type="ARBA" id="ARBA00022692"/>
    </source>
</evidence>
<dbReference type="PANTHER" id="PTHR23513">
    <property type="entry name" value="INTEGRAL MEMBRANE EFFLUX PROTEIN-RELATED"/>
    <property type="match status" value="1"/>
</dbReference>
<evidence type="ECO:0000313" key="8">
    <source>
        <dbReference type="Proteomes" id="UP000732377"/>
    </source>
</evidence>
<evidence type="ECO:0008006" key="9">
    <source>
        <dbReference type="Google" id="ProtNLM"/>
    </source>
</evidence>
<dbReference type="GO" id="GO:0005886">
    <property type="term" value="C:plasma membrane"/>
    <property type="evidence" value="ECO:0007669"/>
    <property type="project" value="UniProtKB-SubCell"/>
</dbReference>
<keyword evidence="5 6" id="KW-0472">Membrane</keyword>
<feature type="transmembrane region" description="Helical" evidence="6">
    <location>
        <begin position="53"/>
        <end position="74"/>
    </location>
</feature>
<dbReference type="Proteomes" id="UP000732377">
    <property type="component" value="Unassembled WGS sequence"/>
</dbReference>
<dbReference type="Gene3D" id="1.20.1250.20">
    <property type="entry name" value="MFS general substrate transporter like domains"/>
    <property type="match status" value="1"/>
</dbReference>
<proteinExistence type="predicted"/>
<reference evidence="7" key="1">
    <citation type="submission" date="2017-11" db="EMBL/GenBank/DDBJ databases">
        <title>Three new genomes from thermophilic consortium.</title>
        <authorList>
            <person name="Quaggio R."/>
            <person name="Amgarten D."/>
            <person name="Setubal J.C."/>
        </authorList>
    </citation>
    <scope>NUCLEOTIDE SEQUENCE</scope>
    <source>
        <strain evidence="7">ZCTH01-B2</strain>
    </source>
</reference>
<keyword evidence="2" id="KW-1003">Cell membrane</keyword>
<sequence length="157" mass="15705">MASSIPVQPHPAPGLRRNRAFLTALGGTAVAQLGTSLYPMILPVWVMQTTGSAARVAALSSLGTTVRLLAAPLAGTVADRSDRRAVMALANLARAAIVALLALALASGHGQFPVLAIGSAALVLAGAFFSPACAGAPGGRTPARVGENHGTPRKPQG</sequence>
<feature type="transmembrane region" description="Helical" evidence="6">
    <location>
        <begin position="86"/>
        <end position="106"/>
    </location>
</feature>
<evidence type="ECO:0000256" key="6">
    <source>
        <dbReference type="SAM" id="Phobius"/>
    </source>
</evidence>
<evidence type="ECO:0000256" key="1">
    <source>
        <dbReference type="ARBA" id="ARBA00004651"/>
    </source>
</evidence>
<evidence type="ECO:0000313" key="7">
    <source>
        <dbReference type="EMBL" id="MBY6277388.1"/>
    </source>
</evidence>
<dbReference type="SUPFAM" id="SSF103473">
    <property type="entry name" value="MFS general substrate transporter"/>
    <property type="match status" value="1"/>
</dbReference>
<dbReference type="RefSeq" id="WP_273380595.1">
    <property type="nucleotide sequence ID" value="NZ_PIUK01000172.1"/>
</dbReference>
<keyword evidence="3 6" id="KW-0812">Transmembrane</keyword>
<evidence type="ECO:0000256" key="4">
    <source>
        <dbReference type="ARBA" id="ARBA00022989"/>
    </source>
</evidence>
<dbReference type="PANTHER" id="PTHR23513:SF6">
    <property type="entry name" value="MAJOR FACILITATOR SUPERFAMILY ASSOCIATED DOMAIN-CONTAINING PROTEIN"/>
    <property type="match status" value="1"/>
</dbReference>
<protein>
    <recommendedName>
        <fullName evidence="9">Major facilitator superfamily (MFS) profile domain-containing protein</fullName>
    </recommendedName>
</protein>
<feature type="transmembrane region" description="Helical" evidence="6">
    <location>
        <begin position="20"/>
        <end position="41"/>
    </location>
</feature>
<dbReference type="AlphaFoldDB" id="A0A953LHK7"/>
<dbReference type="InterPro" id="IPR011701">
    <property type="entry name" value="MFS"/>
</dbReference>
<evidence type="ECO:0000256" key="5">
    <source>
        <dbReference type="ARBA" id="ARBA00023136"/>
    </source>
</evidence>
<dbReference type="EMBL" id="PIUK01000172">
    <property type="protein sequence ID" value="MBY6277388.1"/>
    <property type="molecule type" value="Genomic_DNA"/>
</dbReference>
<gene>
    <name evidence="7" type="ORF">CWE10_14470</name>
</gene>